<keyword evidence="2" id="KW-1185">Reference proteome</keyword>
<protein>
    <submittedName>
        <fullName evidence="1">Uncharacterized protein</fullName>
    </submittedName>
</protein>
<dbReference type="Proteomes" id="UP000800094">
    <property type="component" value="Unassembled WGS sequence"/>
</dbReference>
<name>A0A6A6HQM0_9PLEO</name>
<evidence type="ECO:0000313" key="2">
    <source>
        <dbReference type="Proteomes" id="UP000800094"/>
    </source>
</evidence>
<gene>
    <name evidence="1" type="ORF">BU26DRAFT_237636</name>
</gene>
<dbReference type="AlphaFoldDB" id="A0A6A6HQM0"/>
<sequence>MGEDIVNGRWIGDKEIALCGVSTKIGVHIVEVHESSRRPGVGTVNGIWTEMLIAVSPLHLRLLLDFLPPGGVLLKTGAWGWIGRSRRANAGTPETITHNCKPPLPHTRSRHIRWQYPLRSVATQLNPCCLRTNCADMGLSSPSLENADPAP</sequence>
<accession>A0A6A6HQM0</accession>
<dbReference type="GeneID" id="54574289"/>
<proteinExistence type="predicted"/>
<organism evidence="1 2">
    <name type="scientific">Trematosphaeria pertusa</name>
    <dbReference type="NCBI Taxonomy" id="390896"/>
    <lineage>
        <taxon>Eukaryota</taxon>
        <taxon>Fungi</taxon>
        <taxon>Dikarya</taxon>
        <taxon>Ascomycota</taxon>
        <taxon>Pezizomycotina</taxon>
        <taxon>Dothideomycetes</taxon>
        <taxon>Pleosporomycetidae</taxon>
        <taxon>Pleosporales</taxon>
        <taxon>Massarineae</taxon>
        <taxon>Trematosphaeriaceae</taxon>
        <taxon>Trematosphaeria</taxon>
    </lineage>
</organism>
<evidence type="ECO:0000313" key="1">
    <source>
        <dbReference type="EMBL" id="KAF2240435.1"/>
    </source>
</evidence>
<reference evidence="1" key="1">
    <citation type="journal article" date="2020" name="Stud. Mycol.">
        <title>101 Dothideomycetes genomes: a test case for predicting lifestyles and emergence of pathogens.</title>
        <authorList>
            <person name="Haridas S."/>
            <person name="Albert R."/>
            <person name="Binder M."/>
            <person name="Bloem J."/>
            <person name="Labutti K."/>
            <person name="Salamov A."/>
            <person name="Andreopoulos B."/>
            <person name="Baker S."/>
            <person name="Barry K."/>
            <person name="Bills G."/>
            <person name="Bluhm B."/>
            <person name="Cannon C."/>
            <person name="Castanera R."/>
            <person name="Culley D."/>
            <person name="Daum C."/>
            <person name="Ezra D."/>
            <person name="Gonzalez J."/>
            <person name="Henrissat B."/>
            <person name="Kuo A."/>
            <person name="Liang C."/>
            <person name="Lipzen A."/>
            <person name="Lutzoni F."/>
            <person name="Magnuson J."/>
            <person name="Mondo S."/>
            <person name="Nolan M."/>
            <person name="Ohm R."/>
            <person name="Pangilinan J."/>
            <person name="Park H.-J."/>
            <person name="Ramirez L."/>
            <person name="Alfaro M."/>
            <person name="Sun H."/>
            <person name="Tritt A."/>
            <person name="Yoshinaga Y."/>
            <person name="Zwiers L.-H."/>
            <person name="Turgeon B."/>
            <person name="Goodwin S."/>
            <person name="Spatafora J."/>
            <person name="Crous P."/>
            <person name="Grigoriev I."/>
        </authorList>
    </citation>
    <scope>NUCLEOTIDE SEQUENCE</scope>
    <source>
        <strain evidence="1">CBS 122368</strain>
    </source>
</reference>
<dbReference type="RefSeq" id="XP_033675439.1">
    <property type="nucleotide sequence ID" value="XM_033820959.1"/>
</dbReference>
<dbReference type="EMBL" id="ML987218">
    <property type="protein sequence ID" value="KAF2240435.1"/>
    <property type="molecule type" value="Genomic_DNA"/>
</dbReference>